<evidence type="ECO:0000313" key="4">
    <source>
        <dbReference type="EMBL" id="GAA2871832.1"/>
    </source>
</evidence>
<dbReference type="Proteomes" id="UP001500831">
    <property type="component" value="Unassembled WGS sequence"/>
</dbReference>
<comment type="caution">
    <text evidence="4">The sequence shown here is derived from an EMBL/GenBank/DDBJ whole genome shotgun (WGS) entry which is preliminary data.</text>
</comment>
<feature type="transmembrane region" description="Helical" evidence="2">
    <location>
        <begin position="163"/>
        <end position="180"/>
    </location>
</feature>
<dbReference type="Pfam" id="PF08044">
    <property type="entry name" value="DUF1707"/>
    <property type="match status" value="1"/>
</dbReference>
<keyword evidence="2" id="KW-0812">Transmembrane</keyword>
<name>A0ABN3VWZ7_9ACTN</name>
<reference evidence="4 5" key="1">
    <citation type="journal article" date="2019" name="Int. J. Syst. Evol. Microbiol.">
        <title>The Global Catalogue of Microorganisms (GCM) 10K type strain sequencing project: providing services to taxonomists for standard genome sequencing and annotation.</title>
        <authorList>
            <consortium name="The Broad Institute Genomics Platform"/>
            <consortium name="The Broad Institute Genome Sequencing Center for Infectious Disease"/>
            <person name="Wu L."/>
            <person name="Ma J."/>
        </authorList>
    </citation>
    <scope>NUCLEOTIDE SEQUENCE [LARGE SCALE GENOMIC DNA]</scope>
    <source>
        <strain evidence="4 5">JCM 6242</strain>
    </source>
</reference>
<feature type="region of interest" description="Disordered" evidence="1">
    <location>
        <begin position="46"/>
        <end position="98"/>
    </location>
</feature>
<evidence type="ECO:0000256" key="2">
    <source>
        <dbReference type="SAM" id="Phobius"/>
    </source>
</evidence>
<feature type="compositionally biased region" description="Basic and acidic residues" evidence="1">
    <location>
        <begin position="75"/>
        <end position="89"/>
    </location>
</feature>
<dbReference type="InterPro" id="IPR012551">
    <property type="entry name" value="DUF1707_SHOCT-like"/>
</dbReference>
<feature type="domain" description="DUF1707" evidence="3">
    <location>
        <begin position="7"/>
        <end position="59"/>
    </location>
</feature>
<keyword evidence="5" id="KW-1185">Reference proteome</keyword>
<evidence type="ECO:0000259" key="3">
    <source>
        <dbReference type="Pfam" id="PF08044"/>
    </source>
</evidence>
<sequence length="197" mass="21645">MTSRDDLRVGDAEREVAMAALREHYAQGRLTREELDERLGLALSARTGRDLARVGADLPDPYDDRDGDPGTGWEPGDRGPRAPGGDRHGTGVWGPGRGRRPHHHLWGEHGHFWGEHGPGARHRHHAARHRHHLARRGGPPFAPVLVLLLVAGVATAGFGVLKFLLLAWLAVAVAGLFHHRRWHARGHGRRISPPGAF</sequence>
<dbReference type="EMBL" id="BAAAVI010000020">
    <property type="protein sequence ID" value="GAA2871832.1"/>
    <property type="molecule type" value="Genomic_DNA"/>
</dbReference>
<proteinExistence type="predicted"/>
<evidence type="ECO:0000313" key="5">
    <source>
        <dbReference type="Proteomes" id="UP001500831"/>
    </source>
</evidence>
<feature type="transmembrane region" description="Helical" evidence="2">
    <location>
        <begin position="138"/>
        <end position="157"/>
    </location>
</feature>
<accession>A0ABN3VWZ7</accession>
<gene>
    <name evidence="4" type="ORF">GCM10010517_32160</name>
</gene>
<keyword evidence="2" id="KW-1133">Transmembrane helix</keyword>
<protein>
    <submittedName>
        <fullName evidence="4">DUF1707 domain-containing protein</fullName>
    </submittedName>
</protein>
<organism evidence="4 5">
    <name type="scientific">Streptosporangium fragile</name>
    <dbReference type="NCBI Taxonomy" id="46186"/>
    <lineage>
        <taxon>Bacteria</taxon>
        <taxon>Bacillati</taxon>
        <taxon>Actinomycetota</taxon>
        <taxon>Actinomycetes</taxon>
        <taxon>Streptosporangiales</taxon>
        <taxon>Streptosporangiaceae</taxon>
        <taxon>Streptosporangium</taxon>
    </lineage>
</organism>
<dbReference type="RefSeq" id="WP_344972023.1">
    <property type="nucleotide sequence ID" value="NZ_BAAAVI010000020.1"/>
</dbReference>
<evidence type="ECO:0000256" key="1">
    <source>
        <dbReference type="SAM" id="MobiDB-lite"/>
    </source>
</evidence>
<keyword evidence="2" id="KW-0472">Membrane</keyword>